<organism evidence="5 6">
    <name type="scientific">Paraburkholderia hiiakae</name>
    <dbReference type="NCBI Taxonomy" id="1081782"/>
    <lineage>
        <taxon>Bacteria</taxon>
        <taxon>Pseudomonadati</taxon>
        <taxon>Pseudomonadota</taxon>
        <taxon>Betaproteobacteria</taxon>
        <taxon>Burkholderiales</taxon>
        <taxon>Burkholderiaceae</taxon>
        <taxon>Paraburkholderia</taxon>
    </lineage>
</organism>
<dbReference type="SUPFAM" id="SSF53223">
    <property type="entry name" value="Aminoacid dehydrogenase-like, N-terminal domain"/>
    <property type="match status" value="1"/>
</dbReference>
<sequence>MFEKLDGATRLFPIIGDPITFVKSPQRLTDGFEARGQNALCLPMQVAKDDLAAVMHALTLTGNVDGLLVTMPHKFPAFSYCTTHSDTARLLGGVSVMRRNADGRWHGDMLDGLAFVKAQIDHGACVQDGRALLIGAGAAGSAIAIALLEAGVRELIIHDADVTRSTRLGELIADLGRGRVRVGPADPKGCTLVFNATPMGLADDDPLPVSGDLLDSSMFVGDVIAGHGVTPLLSAAQSVGCKTANGVQMVEAVQEMMLDFFLNQKACPSV</sequence>
<proteinExistence type="predicted"/>
<dbReference type="EC" id="1.1.1.25" evidence="5"/>
<dbReference type="GO" id="GO:0004764">
    <property type="term" value="F:shikimate 3-dehydrogenase (NADP+) activity"/>
    <property type="evidence" value="ECO:0007669"/>
    <property type="project" value="UniProtKB-EC"/>
</dbReference>
<dbReference type="Proteomes" id="UP000656319">
    <property type="component" value="Unassembled WGS sequence"/>
</dbReference>
<dbReference type="Gene3D" id="3.40.50.10860">
    <property type="entry name" value="Leucine Dehydrogenase, chain A, domain 1"/>
    <property type="match status" value="1"/>
</dbReference>
<feature type="domain" description="Shikimate dehydrogenase substrate binding N-terminal" evidence="4">
    <location>
        <begin position="14"/>
        <end position="94"/>
    </location>
</feature>
<evidence type="ECO:0000256" key="2">
    <source>
        <dbReference type="ARBA" id="ARBA00023002"/>
    </source>
</evidence>
<protein>
    <submittedName>
        <fullName evidence="5">Shikimate dehydrogenase (NADP(+))</fullName>
        <ecNumber evidence="5">1.1.1.25</ecNumber>
    </submittedName>
</protein>
<dbReference type="InterPro" id="IPR046346">
    <property type="entry name" value="Aminoacid_DH-like_N_sf"/>
</dbReference>
<dbReference type="RefSeq" id="WP_201698920.1">
    <property type="nucleotide sequence ID" value="NZ_CAJHCQ010000016.1"/>
</dbReference>
<keyword evidence="3" id="KW-0057">Aromatic amino acid biosynthesis</keyword>
<name>A0ABM8P1A8_9BURK</name>
<comment type="caution">
    <text evidence="5">The sequence shown here is derived from an EMBL/GenBank/DDBJ whole genome shotgun (WGS) entry which is preliminary data.</text>
</comment>
<reference evidence="5 6" key="1">
    <citation type="submission" date="2020-10" db="EMBL/GenBank/DDBJ databases">
        <authorList>
            <person name="Peeters C."/>
        </authorList>
    </citation>
    <scope>NUCLEOTIDE SEQUENCE [LARGE SCALE GENOMIC DNA]</scope>
    <source>
        <strain evidence="5 6">LMG 27952</strain>
    </source>
</reference>
<keyword evidence="3" id="KW-0028">Amino-acid biosynthesis</keyword>
<comment type="pathway">
    <text evidence="1">Metabolic intermediate biosynthesis; chorismate biosynthesis; chorismate from D-erythrose 4-phosphate and phosphoenolpyruvate: step 4/7.</text>
</comment>
<evidence type="ECO:0000313" key="5">
    <source>
        <dbReference type="EMBL" id="CAD6553080.1"/>
    </source>
</evidence>
<evidence type="ECO:0000313" key="6">
    <source>
        <dbReference type="Proteomes" id="UP000656319"/>
    </source>
</evidence>
<dbReference type="Pfam" id="PF08501">
    <property type="entry name" value="Shikimate_dh_N"/>
    <property type="match status" value="1"/>
</dbReference>
<dbReference type="EMBL" id="CAJHCQ010000016">
    <property type="protein sequence ID" value="CAD6553080.1"/>
    <property type="molecule type" value="Genomic_DNA"/>
</dbReference>
<evidence type="ECO:0000256" key="1">
    <source>
        <dbReference type="ARBA" id="ARBA00004871"/>
    </source>
</evidence>
<dbReference type="PANTHER" id="PTHR21089">
    <property type="entry name" value="SHIKIMATE DEHYDROGENASE"/>
    <property type="match status" value="1"/>
</dbReference>
<gene>
    <name evidence="5" type="primary">aroE_2</name>
    <name evidence="5" type="ORF">LMG27952_05374</name>
</gene>
<dbReference type="PANTHER" id="PTHR21089:SF1">
    <property type="entry name" value="BIFUNCTIONAL 3-DEHYDROQUINATE DEHYDRATASE_SHIKIMATE DEHYDROGENASE, CHLOROPLASTIC"/>
    <property type="match status" value="1"/>
</dbReference>
<keyword evidence="6" id="KW-1185">Reference proteome</keyword>
<evidence type="ECO:0000256" key="3">
    <source>
        <dbReference type="ARBA" id="ARBA00023141"/>
    </source>
</evidence>
<accession>A0ABM8P1A8</accession>
<dbReference type="InterPro" id="IPR013708">
    <property type="entry name" value="Shikimate_DH-bd_N"/>
</dbReference>
<dbReference type="InterPro" id="IPR036291">
    <property type="entry name" value="NAD(P)-bd_dom_sf"/>
</dbReference>
<keyword evidence="2 5" id="KW-0560">Oxidoreductase</keyword>
<dbReference type="SUPFAM" id="SSF51735">
    <property type="entry name" value="NAD(P)-binding Rossmann-fold domains"/>
    <property type="match status" value="1"/>
</dbReference>
<dbReference type="InterPro" id="IPR022893">
    <property type="entry name" value="Shikimate_DH_fam"/>
</dbReference>
<dbReference type="Gene3D" id="3.40.50.720">
    <property type="entry name" value="NAD(P)-binding Rossmann-like Domain"/>
    <property type="match status" value="1"/>
</dbReference>
<evidence type="ECO:0000259" key="4">
    <source>
        <dbReference type="Pfam" id="PF08501"/>
    </source>
</evidence>